<sequence length="237" mass="26864">MAGCNAGQVAAGGIFTAIDWSEMRSSDSTLVWDLSTRLFHWCLPPLLLGLWGTAEFGYMEWHQYLGFALAGLLCFRWCWGLVGGHYARFAQFLRGPSVLWAYCRGRYQSAGGHNPLGGWMVLMMLLLLTAQVMTGLFANDDMFTEGPLYSWVSKALSDELTRWHYRLFDGLLIVIALHILAIGWYQLRGKRLVEAMWHGYQVGAKPMPYPVRSLWLSLSWGAGLLVSVILWWLTDSF</sequence>
<feature type="domain" description="Cytochrome b561 bacterial/Ni-hydrogenase" evidence="7">
    <location>
        <begin position="31"/>
        <end position="199"/>
    </location>
</feature>
<keyword evidence="2" id="KW-1003">Cell membrane</keyword>
<dbReference type="Proteomes" id="UP001589628">
    <property type="component" value="Unassembled WGS sequence"/>
</dbReference>
<feature type="transmembrane region" description="Helical" evidence="6">
    <location>
        <begin position="116"/>
        <end position="138"/>
    </location>
</feature>
<protein>
    <submittedName>
        <fullName evidence="8">Cytochrome b/b6 domain-containing protein</fullName>
    </submittedName>
</protein>
<feature type="transmembrane region" description="Helical" evidence="6">
    <location>
        <begin position="167"/>
        <end position="187"/>
    </location>
</feature>
<dbReference type="InterPro" id="IPR011577">
    <property type="entry name" value="Cyt_b561_bac/Ni-Hgenase"/>
</dbReference>
<keyword evidence="9" id="KW-1185">Reference proteome</keyword>
<dbReference type="Gene3D" id="1.20.950.20">
    <property type="entry name" value="Transmembrane di-heme cytochromes, Chain C"/>
    <property type="match status" value="1"/>
</dbReference>
<name>A0ABV5ZBB2_9GAMM</name>
<evidence type="ECO:0000313" key="8">
    <source>
        <dbReference type="EMBL" id="MFB9886566.1"/>
    </source>
</evidence>
<dbReference type="EMBL" id="JBHLZN010000002">
    <property type="protein sequence ID" value="MFB9886566.1"/>
    <property type="molecule type" value="Genomic_DNA"/>
</dbReference>
<evidence type="ECO:0000256" key="4">
    <source>
        <dbReference type="ARBA" id="ARBA00022989"/>
    </source>
</evidence>
<dbReference type="PANTHER" id="PTHR30485:SF2">
    <property type="entry name" value="BLL0597 PROTEIN"/>
    <property type="match status" value="1"/>
</dbReference>
<evidence type="ECO:0000313" key="9">
    <source>
        <dbReference type="Proteomes" id="UP001589628"/>
    </source>
</evidence>
<feature type="transmembrane region" description="Helical" evidence="6">
    <location>
        <begin position="214"/>
        <end position="233"/>
    </location>
</feature>
<reference evidence="8 9" key="1">
    <citation type="submission" date="2024-09" db="EMBL/GenBank/DDBJ databases">
        <authorList>
            <person name="Sun Q."/>
            <person name="Mori K."/>
        </authorList>
    </citation>
    <scope>NUCLEOTIDE SEQUENCE [LARGE SCALE GENOMIC DNA]</scope>
    <source>
        <strain evidence="8 9">ATCC 51285</strain>
    </source>
</reference>
<feature type="transmembrane region" description="Helical" evidence="6">
    <location>
        <begin position="64"/>
        <end position="87"/>
    </location>
</feature>
<evidence type="ECO:0000256" key="3">
    <source>
        <dbReference type="ARBA" id="ARBA00022692"/>
    </source>
</evidence>
<dbReference type="RefSeq" id="WP_051527492.1">
    <property type="nucleotide sequence ID" value="NZ_JBHLZN010000002.1"/>
</dbReference>
<evidence type="ECO:0000256" key="2">
    <source>
        <dbReference type="ARBA" id="ARBA00022475"/>
    </source>
</evidence>
<evidence type="ECO:0000256" key="6">
    <source>
        <dbReference type="SAM" id="Phobius"/>
    </source>
</evidence>
<keyword evidence="4 6" id="KW-1133">Transmembrane helix</keyword>
<dbReference type="InterPro" id="IPR016174">
    <property type="entry name" value="Di-haem_cyt_TM"/>
</dbReference>
<dbReference type="Pfam" id="PF01292">
    <property type="entry name" value="Ni_hydr_CYTB"/>
    <property type="match status" value="1"/>
</dbReference>
<keyword evidence="5 6" id="KW-0472">Membrane</keyword>
<keyword evidence="3 6" id="KW-0812">Transmembrane</keyword>
<evidence type="ECO:0000256" key="1">
    <source>
        <dbReference type="ARBA" id="ARBA00004651"/>
    </source>
</evidence>
<dbReference type="PANTHER" id="PTHR30485">
    <property type="entry name" value="NI/FE-HYDROGENASE 1 B-TYPE CYTOCHROME SUBUNIT"/>
    <property type="match status" value="1"/>
</dbReference>
<evidence type="ECO:0000256" key="5">
    <source>
        <dbReference type="ARBA" id="ARBA00023136"/>
    </source>
</evidence>
<dbReference type="InterPro" id="IPR051542">
    <property type="entry name" value="Hydrogenase_cytochrome"/>
</dbReference>
<evidence type="ECO:0000259" key="7">
    <source>
        <dbReference type="Pfam" id="PF01292"/>
    </source>
</evidence>
<accession>A0ABV5ZBB2</accession>
<gene>
    <name evidence="8" type="ORF">ACFFLH_09100</name>
</gene>
<comment type="subcellular location">
    <subcellularLocation>
        <location evidence="1">Cell membrane</location>
        <topology evidence="1">Multi-pass membrane protein</topology>
    </subcellularLocation>
</comment>
<comment type="caution">
    <text evidence="8">The sequence shown here is derived from an EMBL/GenBank/DDBJ whole genome shotgun (WGS) entry which is preliminary data.</text>
</comment>
<proteinExistence type="predicted"/>
<organism evidence="8 9">
    <name type="scientific">Balneatrix alpica</name>
    <dbReference type="NCBI Taxonomy" id="75684"/>
    <lineage>
        <taxon>Bacteria</taxon>
        <taxon>Pseudomonadati</taxon>
        <taxon>Pseudomonadota</taxon>
        <taxon>Gammaproteobacteria</taxon>
        <taxon>Oceanospirillales</taxon>
        <taxon>Balneatrichaceae</taxon>
        <taxon>Balneatrix</taxon>
    </lineage>
</organism>
<dbReference type="SUPFAM" id="SSF81342">
    <property type="entry name" value="Transmembrane di-heme cytochromes"/>
    <property type="match status" value="1"/>
</dbReference>